<dbReference type="AlphaFoldDB" id="A0A6P8WTZ4"/>
<gene>
    <name evidence="2" type="primary">LOC117566443</name>
</gene>
<dbReference type="GeneID" id="117566443"/>
<name>A0A6P8WTZ4_DROAB</name>
<keyword evidence="1" id="KW-1185">Reference proteome</keyword>
<reference evidence="2" key="1">
    <citation type="submission" date="2025-08" db="UniProtKB">
        <authorList>
            <consortium name="RefSeq"/>
        </authorList>
    </citation>
    <scope>IDENTIFICATION</scope>
    <source>
        <strain evidence="2">15112-1751.03</strain>
        <tissue evidence="2">Whole Adult</tissue>
    </source>
</reference>
<dbReference type="Proteomes" id="UP000515160">
    <property type="component" value="Chromosome 3"/>
</dbReference>
<accession>A0A6P8WTZ4</accession>
<protein>
    <submittedName>
        <fullName evidence="2">Uncharacterized protein LOC117566443</fullName>
    </submittedName>
</protein>
<organism evidence="1 2">
    <name type="scientific">Drosophila albomicans</name>
    <name type="common">Fruit fly</name>
    <dbReference type="NCBI Taxonomy" id="7291"/>
    <lineage>
        <taxon>Eukaryota</taxon>
        <taxon>Metazoa</taxon>
        <taxon>Ecdysozoa</taxon>
        <taxon>Arthropoda</taxon>
        <taxon>Hexapoda</taxon>
        <taxon>Insecta</taxon>
        <taxon>Pterygota</taxon>
        <taxon>Neoptera</taxon>
        <taxon>Endopterygota</taxon>
        <taxon>Diptera</taxon>
        <taxon>Brachycera</taxon>
        <taxon>Muscomorpha</taxon>
        <taxon>Ephydroidea</taxon>
        <taxon>Drosophilidae</taxon>
        <taxon>Drosophila</taxon>
    </lineage>
</organism>
<sequence>MVAPPYGKQVLIGNWADRRYAYDEKGNGILPGLNPAQKCEEHRSLSQDTYTYEGFSGDECLRHFKEKRVTRIRNFRNGTSSNLKMIDNPMLKNNFTTTNTLLYDWLPKHRLNQNSKRQPTTAEIPTKQNYPDLMQCFGNLTRTRNFAELQKAEEILEKTNARQTTYDTAYNLSSKLTPDYEALANKSKNC</sequence>
<evidence type="ECO:0000313" key="1">
    <source>
        <dbReference type="Proteomes" id="UP000515160"/>
    </source>
</evidence>
<evidence type="ECO:0000313" key="2">
    <source>
        <dbReference type="RefSeq" id="XP_034101865.1"/>
    </source>
</evidence>
<dbReference type="OrthoDB" id="7881672at2759"/>
<proteinExistence type="predicted"/>
<dbReference type="RefSeq" id="XP_034101865.1">
    <property type="nucleotide sequence ID" value="XM_034245974.1"/>
</dbReference>